<dbReference type="Pfam" id="PF20029">
    <property type="entry name" value="DUF6436"/>
    <property type="match status" value="1"/>
</dbReference>
<feature type="domain" description="DUF6436" evidence="1">
    <location>
        <begin position="26"/>
        <end position="154"/>
    </location>
</feature>
<reference evidence="2 3" key="1">
    <citation type="submission" date="2022-01" db="EMBL/GenBank/DDBJ databases">
        <title>Paraglaciecola sp. G1-23.</title>
        <authorList>
            <person name="Jin M.S."/>
            <person name="Han D.M."/>
            <person name="Kim H.M."/>
            <person name="Jeon C.O."/>
        </authorList>
    </citation>
    <scope>NUCLEOTIDE SEQUENCE [LARGE SCALE GENOMIC DNA]</scope>
    <source>
        <strain evidence="2 3">G1-23</strain>
    </source>
</reference>
<evidence type="ECO:0000313" key="2">
    <source>
        <dbReference type="EMBL" id="MCF2947640.1"/>
    </source>
</evidence>
<sequence>MLYMSMQQLVEYDPNLKLSSAISDVTFEKQLLTIIKQSQPLSAKSAIHFTSEGCFCQFVAGNHIQNLSKQLAEQGFENLYIDVNKHPQLKAIIPSTPSIAIIGSQNELIYLGPYAEGYGCITGTSLVDKVVEKVLTNSVEHAVLVTEAKGCYCDS</sequence>
<accession>A0ABS9D5D6</accession>
<dbReference type="Proteomes" id="UP001521137">
    <property type="component" value="Unassembled WGS sequence"/>
</dbReference>
<dbReference type="InterPro" id="IPR045494">
    <property type="entry name" value="DUF6436"/>
</dbReference>
<evidence type="ECO:0000259" key="1">
    <source>
        <dbReference type="Pfam" id="PF20029"/>
    </source>
</evidence>
<dbReference type="RefSeq" id="WP_235311228.1">
    <property type="nucleotide sequence ID" value="NZ_JAKGAS010000002.1"/>
</dbReference>
<evidence type="ECO:0000313" key="3">
    <source>
        <dbReference type="Proteomes" id="UP001521137"/>
    </source>
</evidence>
<dbReference type="EMBL" id="JAKGAS010000002">
    <property type="protein sequence ID" value="MCF2947640.1"/>
    <property type="molecule type" value="Genomic_DNA"/>
</dbReference>
<organism evidence="2 3">
    <name type="scientific">Paraglaciecola algarum</name>
    <dbReference type="NCBI Taxonomy" id="3050085"/>
    <lineage>
        <taxon>Bacteria</taxon>
        <taxon>Pseudomonadati</taxon>
        <taxon>Pseudomonadota</taxon>
        <taxon>Gammaproteobacteria</taxon>
        <taxon>Alteromonadales</taxon>
        <taxon>Alteromonadaceae</taxon>
        <taxon>Paraglaciecola</taxon>
    </lineage>
</organism>
<proteinExistence type="predicted"/>
<keyword evidence="3" id="KW-1185">Reference proteome</keyword>
<name>A0ABS9D5D6_9ALTE</name>
<protein>
    <submittedName>
        <fullName evidence="2">DUF6436 domain-containing protein</fullName>
    </submittedName>
</protein>
<gene>
    <name evidence="2" type="ORF">L0668_05935</name>
</gene>
<comment type="caution">
    <text evidence="2">The sequence shown here is derived from an EMBL/GenBank/DDBJ whole genome shotgun (WGS) entry which is preliminary data.</text>
</comment>